<dbReference type="InterPro" id="IPR029058">
    <property type="entry name" value="AB_hydrolase_fold"/>
</dbReference>
<organism evidence="2 3">
    <name type="scientific">Bordetella flabilis</name>
    <dbReference type="NCBI Taxonomy" id="463014"/>
    <lineage>
        <taxon>Bacteria</taxon>
        <taxon>Pseudomonadati</taxon>
        <taxon>Pseudomonadota</taxon>
        <taxon>Betaproteobacteria</taxon>
        <taxon>Burkholderiales</taxon>
        <taxon>Alcaligenaceae</taxon>
        <taxon>Bordetella</taxon>
    </lineage>
</organism>
<gene>
    <name evidence="2" type="ORF">BAU07_08865</name>
</gene>
<dbReference type="InterPro" id="IPR051049">
    <property type="entry name" value="Dienelactone_hydrolase-like"/>
</dbReference>
<dbReference type="EMBL" id="CP016172">
    <property type="protein sequence ID" value="ANN77202.1"/>
    <property type="molecule type" value="Genomic_DNA"/>
</dbReference>
<protein>
    <submittedName>
        <fullName evidence="2">Carboxymethylenebutenolidase</fullName>
    </submittedName>
</protein>
<evidence type="ECO:0000313" key="3">
    <source>
        <dbReference type="Proteomes" id="UP000091926"/>
    </source>
</evidence>
<proteinExistence type="predicted"/>
<dbReference type="GO" id="GO:0016787">
    <property type="term" value="F:hydrolase activity"/>
    <property type="evidence" value="ECO:0007669"/>
    <property type="project" value="InterPro"/>
</dbReference>
<dbReference type="KEGG" id="bfz:BAU07_08865"/>
<evidence type="ECO:0000259" key="1">
    <source>
        <dbReference type="Pfam" id="PF01738"/>
    </source>
</evidence>
<dbReference type="PANTHER" id="PTHR46623:SF6">
    <property type="entry name" value="ALPHA_BETA-HYDROLASES SUPERFAMILY PROTEIN"/>
    <property type="match status" value="1"/>
</dbReference>
<evidence type="ECO:0000313" key="2">
    <source>
        <dbReference type="EMBL" id="ANN77202.1"/>
    </source>
</evidence>
<dbReference type="SUPFAM" id="SSF53474">
    <property type="entry name" value="alpha/beta-Hydrolases"/>
    <property type="match status" value="1"/>
</dbReference>
<name>A0A193GB24_9BORD</name>
<keyword evidence="3" id="KW-1185">Reference proteome</keyword>
<dbReference type="PANTHER" id="PTHR46623">
    <property type="entry name" value="CARBOXYMETHYLENEBUTENOLIDASE-RELATED"/>
    <property type="match status" value="1"/>
</dbReference>
<dbReference type="AlphaFoldDB" id="A0A193GB24"/>
<accession>A0A193GB24</accession>
<dbReference type="Pfam" id="PF01738">
    <property type="entry name" value="DLH"/>
    <property type="match status" value="1"/>
</dbReference>
<dbReference type="OrthoDB" id="9787933at2"/>
<dbReference type="Gene3D" id="3.40.50.1820">
    <property type="entry name" value="alpha/beta hydrolase"/>
    <property type="match status" value="1"/>
</dbReference>
<sequence>MNFSAAAGTPQSTTIQTSPQGLTHGLIDLPVKDGTISAYYAAPEGKNHLPIVAVVQEIFGIHEHIQDVCRRLAKEGYFAIAVNLYERQGDASTYTDIPKLVAEIVAKVPDEQVMSDLDASVAWAAQHGGDDSRVGVTGFCWGGRITWMYTAHSDKVKAGVAWYGKLTAGHGPLIKRNAVDVTQELHGPVLGLYGAQDNSIPLADVETMKQRLAKGNAHAQASDIVVYPDSGHAFFADYRPSYNEKDARDGWQKMTAWFAKYLK</sequence>
<feature type="domain" description="Dienelactone hydrolase" evidence="1">
    <location>
        <begin position="36"/>
        <end position="262"/>
    </location>
</feature>
<dbReference type="STRING" id="463014.BAU07_08865"/>
<dbReference type="RefSeq" id="WP_066656237.1">
    <property type="nucleotide sequence ID" value="NZ_CBCSCL010000014.1"/>
</dbReference>
<dbReference type="InterPro" id="IPR002925">
    <property type="entry name" value="Dienelactn_hydro"/>
</dbReference>
<dbReference type="Proteomes" id="UP000091926">
    <property type="component" value="Chromosome"/>
</dbReference>
<reference evidence="2 3" key="1">
    <citation type="submission" date="2016-06" db="EMBL/GenBank/DDBJ databases">
        <title>Complete genome sequences of Bordetella bronchialis and Bordetella flabilis.</title>
        <authorList>
            <person name="LiPuma J.J."/>
            <person name="Spilker T."/>
        </authorList>
    </citation>
    <scope>NUCLEOTIDE SEQUENCE [LARGE SCALE GENOMIC DNA]</scope>
    <source>
        <strain evidence="2 3">AU10664</strain>
    </source>
</reference>